<feature type="transmembrane region" description="Helical" evidence="1">
    <location>
        <begin position="333"/>
        <end position="360"/>
    </location>
</feature>
<dbReference type="Proteomes" id="UP000230232">
    <property type="component" value="Unassembled WGS sequence"/>
</dbReference>
<accession>A0A2H0R573</accession>
<feature type="transmembrane region" description="Helical" evidence="1">
    <location>
        <begin position="291"/>
        <end position="312"/>
    </location>
</feature>
<evidence type="ECO:0000313" key="3">
    <source>
        <dbReference type="EMBL" id="PIR41174.1"/>
    </source>
</evidence>
<keyword evidence="1" id="KW-0472">Membrane</keyword>
<sequence>MKKILVSGFALAFLALPFAGFAAQFQAGEEVTLQTGQTVNDDSYIVGGNVVVSSNTQGDLTIAGGNVTILGNVSGDLLVAGGSLNLPGNVGDDLRAVGGNLVISGQIGDDAVIAGGMVHVTSDAVVRGDLAITGGRIIIDAPISGRVEIRADQVDLNSSVSGSVNIAATKIILGERAVIGGDFNYKSPQSAVINPGAVIRGQTNYVASSLRPDFAPFLGKILGFLLILKLAILFIGALILAYVFKGQTKMVVEKATGRFWWSVLHGFIIAVVLPIVSIAVMFTLVGIPFGILGLLTFVIFTILSGLGFSIVFGSWLMKLITKSAQMEIDWKTALLGVVVTSLILLIPVAGGIVVTLFFLATLGGVGNVWKEAIWKNR</sequence>
<organism evidence="3 4">
    <name type="scientific">Candidatus Yanofskybacteria bacterium CG10_big_fil_rev_8_21_14_0_10_46_23</name>
    <dbReference type="NCBI Taxonomy" id="1975098"/>
    <lineage>
        <taxon>Bacteria</taxon>
        <taxon>Candidatus Yanofskyibacteriota</taxon>
    </lineage>
</organism>
<comment type="caution">
    <text evidence="3">The sequence shown here is derived from an EMBL/GenBank/DDBJ whole genome shotgun (WGS) entry which is preliminary data.</text>
</comment>
<keyword evidence="2" id="KW-0732">Signal</keyword>
<protein>
    <recommendedName>
        <fullName evidence="5">Polymer-forming cytoskeletal protein</fullName>
    </recommendedName>
</protein>
<evidence type="ECO:0000256" key="2">
    <source>
        <dbReference type="SAM" id="SignalP"/>
    </source>
</evidence>
<feature type="transmembrane region" description="Helical" evidence="1">
    <location>
        <begin position="264"/>
        <end position="285"/>
    </location>
</feature>
<keyword evidence="1" id="KW-1133">Transmembrane helix</keyword>
<evidence type="ECO:0008006" key="5">
    <source>
        <dbReference type="Google" id="ProtNLM"/>
    </source>
</evidence>
<feature type="signal peptide" evidence="2">
    <location>
        <begin position="1"/>
        <end position="22"/>
    </location>
</feature>
<feature type="transmembrane region" description="Helical" evidence="1">
    <location>
        <begin position="221"/>
        <end position="244"/>
    </location>
</feature>
<keyword evidence="1" id="KW-0812">Transmembrane</keyword>
<dbReference type="AlphaFoldDB" id="A0A2H0R573"/>
<name>A0A2H0R573_9BACT</name>
<feature type="chain" id="PRO_5013607812" description="Polymer-forming cytoskeletal protein" evidence="2">
    <location>
        <begin position="23"/>
        <end position="377"/>
    </location>
</feature>
<reference evidence="3 4" key="1">
    <citation type="submission" date="2017-09" db="EMBL/GenBank/DDBJ databases">
        <title>Depth-based differentiation of microbial function through sediment-hosted aquifers and enrichment of novel symbionts in the deep terrestrial subsurface.</title>
        <authorList>
            <person name="Probst A.J."/>
            <person name="Ladd B."/>
            <person name="Jarett J.K."/>
            <person name="Geller-Mcgrath D.E."/>
            <person name="Sieber C.M."/>
            <person name="Emerson J.B."/>
            <person name="Anantharaman K."/>
            <person name="Thomas B.C."/>
            <person name="Malmstrom R."/>
            <person name="Stieglmeier M."/>
            <person name="Klingl A."/>
            <person name="Woyke T."/>
            <person name="Ryan C.M."/>
            <person name="Banfield J.F."/>
        </authorList>
    </citation>
    <scope>NUCLEOTIDE SEQUENCE [LARGE SCALE GENOMIC DNA]</scope>
    <source>
        <strain evidence="3">CG10_big_fil_rev_8_21_14_0_10_46_23</strain>
    </source>
</reference>
<gene>
    <name evidence="3" type="ORF">COV31_02065</name>
</gene>
<evidence type="ECO:0000256" key="1">
    <source>
        <dbReference type="SAM" id="Phobius"/>
    </source>
</evidence>
<evidence type="ECO:0000313" key="4">
    <source>
        <dbReference type="Proteomes" id="UP000230232"/>
    </source>
</evidence>
<proteinExistence type="predicted"/>
<dbReference type="EMBL" id="PCXO01000010">
    <property type="protein sequence ID" value="PIR41174.1"/>
    <property type="molecule type" value="Genomic_DNA"/>
</dbReference>